<keyword evidence="2" id="KW-1185">Reference proteome</keyword>
<dbReference type="Gene3D" id="3.10.450.620">
    <property type="entry name" value="JHP933, nucleotidyltransferase-like core domain"/>
    <property type="match status" value="1"/>
</dbReference>
<dbReference type="AlphaFoldDB" id="A0A7H0EZ85"/>
<evidence type="ECO:0000313" key="2">
    <source>
        <dbReference type="Proteomes" id="UP000516013"/>
    </source>
</evidence>
<keyword evidence="1" id="KW-0808">Transferase</keyword>
<organism evidence="1 2">
    <name type="scientific">Cylindrospermopsis curvispora GIHE-G1</name>
    <dbReference type="NCBI Taxonomy" id="2666332"/>
    <lineage>
        <taxon>Bacteria</taxon>
        <taxon>Bacillati</taxon>
        <taxon>Cyanobacteriota</taxon>
        <taxon>Cyanophyceae</taxon>
        <taxon>Nostocales</taxon>
        <taxon>Aphanizomenonaceae</taxon>
        <taxon>Cylindrospermopsis</taxon>
    </lineage>
</organism>
<dbReference type="Pfam" id="PF08843">
    <property type="entry name" value="AbiEii"/>
    <property type="match status" value="1"/>
</dbReference>
<accession>A0A7H0EZ85</accession>
<protein>
    <submittedName>
        <fullName evidence="1">Nucleotidyl transferase AbiEii/AbiGii toxin family protein</fullName>
    </submittedName>
</protein>
<dbReference type="GO" id="GO:0016740">
    <property type="term" value="F:transferase activity"/>
    <property type="evidence" value="ECO:0007669"/>
    <property type="project" value="UniProtKB-KW"/>
</dbReference>
<dbReference type="EMBL" id="CP060822">
    <property type="protein sequence ID" value="QNP29101.1"/>
    <property type="molecule type" value="Genomic_DNA"/>
</dbReference>
<dbReference type="InterPro" id="IPR014942">
    <property type="entry name" value="AbiEii"/>
</dbReference>
<dbReference type="Proteomes" id="UP000516013">
    <property type="component" value="Chromosome"/>
</dbReference>
<gene>
    <name evidence="1" type="ORF">IAR63_14835</name>
</gene>
<name>A0A7H0EZ85_9CYAN</name>
<dbReference type="RefSeq" id="WP_187705803.1">
    <property type="nucleotide sequence ID" value="NZ_CP060822.1"/>
</dbReference>
<reference evidence="1 2" key="1">
    <citation type="submission" date="2020-08" db="EMBL/GenBank/DDBJ databases">
        <title>Complete genome sequence of Raphidiopsis curvispora isolated from drinking water reservoir in South Korea.</title>
        <authorList>
            <person name="Jeong J."/>
        </authorList>
    </citation>
    <scope>NUCLEOTIDE SEQUENCE [LARGE SCALE GENOMIC DNA]</scope>
    <source>
        <strain evidence="1 2">GIHE-G1</strain>
    </source>
</reference>
<evidence type="ECO:0000313" key="1">
    <source>
        <dbReference type="EMBL" id="QNP29101.1"/>
    </source>
</evidence>
<dbReference type="KEGG" id="ccur:IAR63_14835"/>
<sequence length="320" mass="36962">MLIKPHKPQIQTPEKLPFLKKLCWQREDIKNLTPLEMLRIYERGWHYRGVLGNLSHTEALFVEQLAQYYHSWLGTKMFEREFHQKILNVLHQLNTNFLLECGAYFGGGTLVSLNHGQYRLSKDIDFLCSTGTGYRLLRQKIAENQYNALFKNQNNLNLPGEITADQYGIRFAIIVDETLIKFEIIMEGRMELGEADYPSWSPVPCLNQIDSFAEKLLANSDRWNDSSVESRDLIDLAIQRLSSPIPQAAIEKAQSAYPVIEPLKKAISFFQNHPNYRDKCFTALGISEPSKIIDGIDLMAADFNLKNTPRTFRESQEDWE</sequence>
<proteinExistence type="predicted"/>